<dbReference type="EMBL" id="BQOL01000001">
    <property type="protein sequence ID" value="GKI18671.1"/>
    <property type="molecule type" value="Genomic_DNA"/>
</dbReference>
<keyword evidence="1" id="KW-0732">Signal</keyword>
<gene>
    <name evidence="3" type="ORF">CE91St16_15790</name>
</gene>
<comment type="caution">
    <text evidence="3">The sequence shown here is derived from an EMBL/GenBank/DDBJ whole genome shotgun (WGS) entry which is preliminary data.</text>
</comment>
<dbReference type="PROSITE" id="PS51257">
    <property type="entry name" value="PROKAR_LIPOPROTEIN"/>
    <property type="match status" value="1"/>
</dbReference>
<reference evidence="3" key="1">
    <citation type="submission" date="2022-01" db="EMBL/GenBank/DDBJ databases">
        <title>Novel bile acid biosynthetic pathways are enriched in the microbiome of centenarians.</title>
        <authorList>
            <person name="Sato Y."/>
            <person name="Atarashi K."/>
            <person name="Plichta R.D."/>
            <person name="Arai Y."/>
            <person name="Sasajima S."/>
            <person name="Kearney M.S."/>
            <person name="Suda W."/>
            <person name="Takeshita K."/>
            <person name="Sasaki T."/>
            <person name="Okamoto S."/>
            <person name="Skelly N.A."/>
            <person name="Okamura Y."/>
            <person name="Vlamakis H."/>
            <person name="Li Y."/>
            <person name="Tanoue T."/>
            <person name="Takei H."/>
            <person name="Nittono H."/>
            <person name="Narushima S."/>
            <person name="Irie J."/>
            <person name="Itoh H."/>
            <person name="Moriya K."/>
            <person name="Sugiura Y."/>
            <person name="Suematsu M."/>
            <person name="Moritoki N."/>
            <person name="Shibata S."/>
            <person name="Littman R.D."/>
            <person name="Fischbach A.M."/>
            <person name="Uwamino Y."/>
            <person name="Inoue T."/>
            <person name="Honda A."/>
            <person name="Hattori M."/>
            <person name="Murai T."/>
            <person name="Xavier J.R."/>
            <person name="Hirose N."/>
            <person name="Honda K."/>
        </authorList>
    </citation>
    <scope>NUCLEOTIDE SEQUENCE</scope>
    <source>
        <strain evidence="3">CE91-St16</strain>
    </source>
</reference>
<organism evidence="3 4">
    <name type="scientific">Alistipes finegoldii</name>
    <dbReference type="NCBI Taxonomy" id="214856"/>
    <lineage>
        <taxon>Bacteria</taxon>
        <taxon>Pseudomonadati</taxon>
        <taxon>Bacteroidota</taxon>
        <taxon>Bacteroidia</taxon>
        <taxon>Bacteroidales</taxon>
        <taxon>Rikenellaceae</taxon>
        <taxon>Alistipes</taxon>
    </lineage>
</organism>
<evidence type="ECO:0000313" key="3">
    <source>
        <dbReference type="EMBL" id="GKI18671.1"/>
    </source>
</evidence>
<dbReference type="Pfam" id="PF13648">
    <property type="entry name" value="Lipocalin_4"/>
    <property type="match status" value="1"/>
</dbReference>
<name>A0AA37NL91_9BACT</name>
<sequence length="158" mass="17202">MKIMRKTIYIVLAALGLCLFAGCGSSDKEKVSPLVKQLAGEWQLKTWNGEAPRDFDAYVSFGADRSFEIYQRIEQVGYQKYSGKYEIRNGMLGGVYSDGKPFGSTYDIAFDESGNTLTLTSATGVAETGVYVRAAIPDGVKNGAAVMKSSRTVSIRLL</sequence>
<evidence type="ECO:0000313" key="4">
    <source>
        <dbReference type="Proteomes" id="UP001055105"/>
    </source>
</evidence>
<proteinExistence type="predicted"/>
<protein>
    <recommendedName>
        <fullName evidence="2">Lipocalin-like domain-containing protein</fullName>
    </recommendedName>
</protein>
<dbReference type="AlphaFoldDB" id="A0AA37NL91"/>
<feature type="chain" id="PRO_5041285817" description="Lipocalin-like domain-containing protein" evidence="1">
    <location>
        <begin position="22"/>
        <end position="158"/>
    </location>
</feature>
<evidence type="ECO:0000256" key="1">
    <source>
        <dbReference type="SAM" id="SignalP"/>
    </source>
</evidence>
<dbReference type="Proteomes" id="UP001055105">
    <property type="component" value="Unassembled WGS sequence"/>
</dbReference>
<feature type="signal peptide" evidence="1">
    <location>
        <begin position="1"/>
        <end position="21"/>
    </location>
</feature>
<evidence type="ECO:0000259" key="2">
    <source>
        <dbReference type="Pfam" id="PF13648"/>
    </source>
</evidence>
<accession>A0AA37NL91</accession>
<feature type="domain" description="Lipocalin-like" evidence="2">
    <location>
        <begin position="38"/>
        <end position="118"/>
    </location>
</feature>
<dbReference type="InterPro" id="IPR024311">
    <property type="entry name" value="Lipocalin-like"/>
</dbReference>